<name>A0A150XU56_9BACT</name>
<reference evidence="2 3" key="1">
    <citation type="submission" date="2016-01" db="EMBL/GenBank/DDBJ databases">
        <title>Genome sequencing of Roseivirga echinicomitans KMM 6058.</title>
        <authorList>
            <person name="Selvaratnam C."/>
            <person name="Thevarajoo S."/>
            <person name="Goh K.M."/>
            <person name="Ee R."/>
            <person name="Chan K.-G."/>
            <person name="Chong C.S."/>
        </authorList>
    </citation>
    <scope>NUCLEOTIDE SEQUENCE [LARGE SCALE GENOMIC DNA]</scope>
    <source>
        <strain evidence="2 3">KMM 6058</strain>
    </source>
</reference>
<dbReference type="EMBL" id="LRDB01000004">
    <property type="protein sequence ID" value="KYG82253.1"/>
    <property type="molecule type" value="Genomic_DNA"/>
</dbReference>
<dbReference type="RefSeq" id="WP_068412964.1">
    <property type="nucleotide sequence ID" value="NZ_LRDB01000004.1"/>
</dbReference>
<protein>
    <submittedName>
        <fullName evidence="2">Uncharacterized protein</fullName>
    </submittedName>
</protein>
<evidence type="ECO:0000256" key="1">
    <source>
        <dbReference type="SAM" id="SignalP"/>
    </source>
</evidence>
<organism evidence="2 3">
    <name type="scientific">Roseivirga echinicomitans</name>
    <dbReference type="NCBI Taxonomy" id="296218"/>
    <lineage>
        <taxon>Bacteria</taxon>
        <taxon>Pseudomonadati</taxon>
        <taxon>Bacteroidota</taxon>
        <taxon>Cytophagia</taxon>
        <taxon>Cytophagales</taxon>
        <taxon>Roseivirgaceae</taxon>
        <taxon>Roseivirga</taxon>
    </lineage>
</organism>
<dbReference type="STRING" id="296218.AWN68_15540"/>
<dbReference type="AlphaFoldDB" id="A0A150XU56"/>
<evidence type="ECO:0000313" key="2">
    <source>
        <dbReference type="EMBL" id="KYG82253.1"/>
    </source>
</evidence>
<proteinExistence type="predicted"/>
<sequence length="200" mass="21568">MKNIYTIILLLSFSSLSFGQLLPGTLDVSGFPNIVESINDLVMEAGEDANTVGFESNIDASLISFTLDPTVAPILGIPLTSSALNCSLNIFRYSVYMHTQNAPQNVEIQAKTTMNSGVRFPVNILYDNLLVRPLGPRDLTPENGGGYITIPNNGNAAIKVFEFVGCRQDIPIQFKVKASALAISGASNFDIFYTVIGSIL</sequence>
<feature type="chain" id="PRO_5007575228" evidence="1">
    <location>
        <begin position="20"/>
        <end position="200"/>
    </location>
</feature>
<dbReference type="OrthoDB" id="1445574at2"/>
<keyword evidence="3" id="KW-1185">Reference proteome</keyword>
<comment type="caution">
    <text evidence="2">The sequence shown here is derived from an EMBL/GenBank/DDBJ whole genome shotgun (WGS) entry which is preliminary data.</text>
</comment>
<keyword evidence="1" id="KW-0732">Signal</keyword>
<feature type="signal peptide" evidence="1">
    <location>
        <begin position="1"/>
        <end position="19"/>
    </location>
</feature>
<gene>
    <name evidence="2" type="ORF">AWN68_15540</name>
</gene>
<evidence type="ECO:0000313" key="3">
    <source>
        <dbReference type="Proteomes" id="UP000075615"/>
    </source>
</evidence>
<dbReference type="Proteomes" id="UP000075615">
    <property type="component" value="Unassembled WGS sequence"/>
</dbReference>
<accession>A0A150XU56</accession>